<gene>
    <name evidence="2" type="ORF">KC207_09505</name>
</gene>
<keyword evidence="3" id="KW-1185">Reference proteome</keyword>
<comment type="caution">
    <text evidence="2">The sequence shown here is derived from an EMBL/GenBank/DDBJ whole genome shotgun (WGS) entry which is preliminary data.</text>
</comment>
<feature type="compositionally biased region" description="Gly residues" evidence="1">
    <location>
        <begin position="69"/>
        <end position="85"/>
    </location>
</feature>
<evidence type="ECO:0000313" key="3">
    <source>
        <dbReference type="Proteomes" id="UP000677016"/>
    </source>
</evidence>
<dbReference type="RefSeq" id="WP_211602778.1">
    <property type="nucleotide sequence ID" value="NZ_JAGSNF010000012.1"/>
</dbReference>
<dbReference type="AlphaFoldDB" id="A0A941D9F0"/>
<accession>A0A941D9F0</accession>
<dbReference type="InterPro" id="IPR028037">
    <property type="entry name" value="Antitoxin_Rv0909/MT0933"/>
</dbReference>
<protein>
    <submittedName>
        <fullName evidence="2">Antitoxin</fullName>
    </submittedName>
</protein>
<proteinExistence type="predicted"/>
<organism evidence="2 3">
    <name type="scientific">Phycicoccus avicenniae</name>
    <dbReference type="NCBI Taxonomy" id="2828860"/>
    <lineage>
        <taxon>Bacteria</taxon>
        <taxon>Bacillati</taxon>
        <taxon>Actinomycetota</taxon>
        <taxon>Actinomycetes</taxon>
        <taxon>Micrococcales</taxon>
        <taxon>Intrasporangiaceae</taxon>
        <taxon>Phycicoccus</taxon>
    </lineage>
</organism>
<feature type="region of interest" description="Disordered" evidence="1">
    <location>
        <begin position="22"/>
        <end position="108"/>
    </location>
</feature>
<evidence type="ECO:0000313" key="2">
    <source>
        <dbReference type="EMBL" id="MBR7743523.1"/>
    </source>
</evidence>
<dbReference type="EMBL" id="JAGSNF010000012">
    <property type="protein sequence ID" value="MBR7743523.1"/>
    <property type="molecule type" value="Genomic_DNA"/>
</dbReference>
<dbReference type="Proteomes" id="UP000677016">
    <property type="component" value="Unassembled WGS sequence"/>
</dbReference>
<reference evidence="2" key="1">
    <citation type="submission" date="2021-04" db="EMBL/GenBank/DDBJ databases">
        <title>Phycicoccus avicenniae sp. nov., a novel endophytic actinomycetes isolated from branch of Avicennia mariana.</title>
        <authorList>
            <person name="Tuo L."/>
        </authorList>
    </citation>
    <scope>NUCLEOTIDE SEQUENCE</scope>
    <source>
        <strain evidence="2">BSK3Z-2</strain>
    </source>
</reference>
<sequence length="108" mass="10442">MAKFRAAALLGAVNKVKDYARKNPEKTSDAIGKVEGFVRGKAGPQHSDKVGKGGDALRKGLGVPSSGASGTGGTVSGGPTSGGGSTPPPPPPSTGTSRPDGDTPTSGA</sequence>
<feature type="compositionally biased region" description="Basic and acidic residues" evidence="1">
    <location>
        <begin position="46"/>
        <end position="58"/>
    </location>
</feature>
<name>A0A941D9F0_9MICO</name>
<dbReference type="Pfam" id="PF14013">
    <property type="entry name" value="MT0933_antitox"/>
    <property type="match status" value="1"/>
</dbReference>
<evidence type="ECO:0000256" key="1">
    <source>
        <dbReference type="SAM" id="MobiDB-lite"/>
    </source>
</evidence>